<dbReference type="OrthoDB" id="9945766at2"/>
<evidence type="ECO:0000313" key="3">
    <source>
        <dbReference type="Proteomes" id="UP000254711"/>
    </source>
</evidence>
<keyword evidence="3" id="KW-1185">Reference proteome</keyword>
<accession>A0A370K2P9</accession>
<gene>
    <name evidence="2" type="ORF">DVT68_19565</name>
</gene>
<dbReference type="EMBL" id="QQSY01000009">
    <property type="protein sequence ID" value="RDI96921.1"/>
    <property type="molecule type" value="Genomic_DNA"/>
</dbReference>
<dbReference type="RefSeq" id="WP_114826892.1">
    <property type="nucleotide sequence ID" value="NZ_QQSY01000009.1"/>
</dbReference>
<comment type="caution">
    <text evidence="2">The sequence shown here is derived from an EMBL/GenBank/DDBJ whole genome shotgun (WGS) entry which is preliminary data.</text>
</comment>
<evidence type="ECO:0000313" key="2">
    <source>
        <dbReference type="EMBL" id="RDI96921.1"/>
    </source>
</evidence>
<proteinExistence type="predicted"/>
<protein>
    <submittedName>
        <fullName evidence="2">Uncharacterized protein</fullName>
    </submittedName>
</protein>
<reference evidence="2 3" key="1">
    <citation type="submission" date="2018-07" db="EMBL/GenBank/DDBJ databases">
        <title>Dyella solisilvae sp. nov., isolated from the pine and broad-leaved mixed forest soil.</title>
        <authorList>
            <person name="Gao Z."/>
            <person name="Qiu L."/>
        </authorList>
    </citation>
    <scope>NUCLEOTIDE SEQUENCE [LARGE SCALE GENOMIC DNA]</scope>
    <source>
        <strain evidence="2 3">DHG54</strain>
    </source>
</reference>
<dbReference type="Proteomes" id="UP000254711">
    <property type="component" value="Unassembled WGS sequence"/>
</dbReference>
<sequence>MLLIGLPLSKAPATASATARVEPRSDRATTDNLVQQPYKERHDWSAPVDGLGHYIDSRLSGELFRID</sequence>
<evidence type="ECO:0000256" key="1">
    <source>
        <dbReference type="SAM" id="MobiDB-lite"/>
    </source>
</evidence>
<dbReference type="AlphaFoldDB" id="A0A370K2P9"/>
<name>A0A370K2P9_9GAMM</name>
<organism evidence="2 3">
    <name type="scientific">Dyella solisilvae</name>
    <dbReference type="NCBI Taxonomy" id="1920168"/>
    <lineage>
        <taxon>Bacteria</taxon>
        <taxon>Pseudomonadati</taxon>
        <taxon>Pseudomonadota</taxon>
        <taxon>Gammaproteobacteria</taxon>
        <taxon>Lysobacterales</taxon>
        <taxon>Rhodanobacteraceae</taxon>
        <taxon>Dyella</taxon>
    </lineage>
</organism>
<feature type="region of interest" description="Disordered" evidence="1">
    <location>
        <begin position="14"/>
        <end position="41"/>
    </location>
</feature>